<dbReference type="InterPro" id="IPR003961">
    <property type="entry name" value="FN3_dom"/>
</dbReference>
<feature type="domain" description="Fibronectin type-III" evidence="3">
    <location>
        <begin position="240"/>
        <end position="317"/>
    </location>
</feature>
<dbReference type="InterPro" id="IPR032812">
    <property type="entry name" value="SbsA_Ig"/>
</dbReference>
<feature type="transmembrane region" description="Helical" evidence="2">
    <location>
        <begin position="410"/>
        <end position="429"/>
    </location>
</feature>
<dbReference type="Pfam" id="PF13205">
    <property type="entry name" value="Big_5"/>
    <property type="match status" value="1"/>
</dbReference>
<name>A0A0G0W7B7_UNCC2</name>
<proteinExistence type="predicted"/>
<dbReference type="AlphaFoldDB" id="A0A0G0W7B7"/>
<reference evidence="4 5" key="1">
    <citation type="journal article" date="2015" name="Nature">
        <title>rRNA introns, odd ribosomes, and small enigmatic genomes across a large radiation of phyla.</title>
        <authorList>
            <person name="Brown C.T."/>
            <person name="Hug L.A."/>
            <person name="Thomas B.C."/>
            <person name="Sharon I."/>
            <person name="Castelle C.J."/>
            <person name="Singh A."/>
            <person name="Wilkins M.J."/>
            <person name="Williams K.H."/>
            <person name="Banfield J.F."/>
        </authorList>
    </citation>
    <scope>NUCLEOTIDE SEQUENCE [LARGE SCALE GENOMIC DNA]</scope>
</reference>
<evidence type="ECO:0000256" key="2">
    <source>
        <dbReference type="SAM" id="Phobius"/>
    </source>
</evidence>
<dbReference type="SMART" id="SM00060">
    <property type="entry name" value="FN3"/>
    <property type="match status" value="2"/>
</dbReference>
<protein>
    <recommendedName>
        <fullName evidence="3">Fibronectin type-III domain-containing protein</fullName>
    </recommendedName>
</protein>
<keyword evidence="2" id="KW-0472">Membrane</keyword>
<evidence type="ECO:0000313" key="5">
    <source>
        <dbReference type="Proteomes" id="UP000033869"/>
    </source>
</evidence>
<evidence type="ECO:0000256" key="1">
    <source>
        <dbReference type="ARBA" id="ARBA00022729"/>
    </source>
</evidence>
<gene>
    <name evidence="4" type="ORF">UU65_C0004G0100</name>
</gene>
<dbReference type="EMBL" id="LCBL01000004">
    <property type="protein sequence ID" value="KKS08889.1"/>
    <property type="molecule type" value="Genomic_DNA"/>
</dbReference>
<evidence type="ECO:0000259" key="3">
    <source>
        <dbReference type="SMART" id="SM00060"/>
    </source>
</evidence>
<dbReference type="SUPFAM" id="SSF49265">
    <property type="entry name" value="Fibronectin type III"/>
    <property type="match status" value="1"/>
</dbReference>
<evidence type="ECO:0000313" key="4">
    <source>
        <dbReference type="EMBL" id="KKS08889.1"/>
    </source>
</evidence>
<feature type="domain" description="Fibronectin type-III" evidence="3">
    <location>
        <begin position="151"/>
        <end position="232"/>
    </location>
</feature>
<accession>A0A0G0W7B7</accession>
<keyword evidence="2" id="KW-0812">Transmembrane</keyword>
<sequence length="486" mass="54013">MLLRQLIRIGLFSLIALFLLPSSVLADGELQITSVSPSVNSTSVPVNLVNGISVSFSNSGVVIDENTLKANVSITSPSDSVFIKYFRTYSSGFSFEIAREATSFNNCQLKPFTNYTVRINGGYSGIMGLHALEPHYLLEEGYSWSFTTGADTVLPNLKFTSKSEAPTVNALVSWEADEQVRYELQYGYPGSTLSKKHDSNYKTRHEGSLSDLIINKVYDVKLFAWDSSGNQSSSDFKIETLSILDVSINLLSNSAEIRWKTSRPTDTTVEYGVSENYENSATVSGMGNNHLITIKNLVFGKNKYHFRIKALESFGVSYSGDFNFETLATNPGFYRNEGFYIGENVGGGQNPPSAIEKIISNQSAFPVSLVTPTPSIVNTGDKNSENGKVKGVESIKELSQDSVSKKGGSYLSIFLFGAMVLAALGFFYYKDLERFKKKALQFKKYFLPQGWIFLIRSLNTRIDDSVDRFVSRKLEEKEESKEKSIY</sequence>
<dbReference type="Proteomes" id="UP000033869">
    <property type="component" value="Unassembled WGS sequence"/>
</dbReference>
<organism evidence="4 5">
    <name type="scientific">candidate division CPR2 bacterium GW2011_GWC1_41_48</name>
    <dbReference type="NCBI Taxonomy" id="1618344"/>
    <lineage>
        <taxon>Bacteria</taxon>
        <taxon>Bacteria division CPR2</taxon>
    </lineage>
</organism>
<keyword evidence="2" id="KW-1133">Transmembrane helix</keyword>
<comment type="caution">
    <text evidence="4">The sequence shown here is derived from an EMBL/GenBank/DDBJ whole genome shotgun (WGS) entry which is preliminary data.</text>
</comment>
<keyword evidence="1" id="KW-0732">Signal</keyword>
<dbReference type="InterPro" id="IPR036116">
    <property type="entry name" value="FN3_sf"/>
</dbReference>